<name>A0A6J5LNF8_9CAUD</name>
<accession>A0A6J5LNF8</accession>
<evidence type="ECO:0000313" key="2">
    <source>
        <dbReference type="EMBL" id="CAB4135888.1"/>
    </source>
</evidence>
<organism evidence="2">
    <name type="scientific">uncultured Caudovirales phage</name>
    <dbReference type="NCBI Taxonomy" id="2100421"/>
    <lineage>
        <taxon>Viruses</taxon>
        <taxon>Duplodnaviria</taxon>
        <taxon>Heunggongvirae</taxon>
        <taxon>Uroviricota</taxon>
        <taxon>Caudoviricetes</taxon>
        <taxon>Peduoviridae</taxon>
        <taxon>Maltschvirus</taxon>
        <taxon>Maltschvirus maltsch</taxon>
    </lineage>
</organism>
<reference evidence="2" key="1">
    <citation type="submission" date="2020-04" db="EMBL/GenBank/DDBJ databases">
        <authorList>
            <person name="Chiriac C."/>
            <person name="Salcher M."/>
            <person name="Ghai R."/>
            <person name="Kavagutti S V."/>
        </authorList>
    </citation>
    <scope>NUCLEOTIDE SEQUENCE</scope>
</reference>
<feature type="region of interest" description="Disordered" evidence="1">
    <location>
        <begin position="496"/>
        <end position="525"/>
    </location>
</feature>
<proteinExistence type="predicted"/>
<gene>
    <name evidence="2" type="ORF">UFOVP300_2</name>
</gene>
<sequence length="547" mass="60237">MPAIKLTDIPNAGGIIAPRFAQLGGSAALDPNAMRGVAKDMQLQTYALNAFAGEAIGMGKIGDAMSDVATLGIRFATKMADAKDDADFEKGRNLLAAASQQQENDHQNLSPEEWGTNFDKLNKGVQTDVDKLGFSKSGRAKFEAHRENWANQTALRIAGMANKEKIEGYKMDAKIGIERELSLGNVQGAFEIINTFRNNGTLGEQDAKDLERETEFKYIKIAKEERDANVASDIIKNPIGAEADLEKAIQTGKSELFPHLTEKSDLVRAYSNARSEASVYRNNIEDDVDQLILSGQMTKPEDIRNVAEGVLPERRILAAIDTLSKTPAEMEKALAMRPTLLAMVDAYDANKDDKNRSEYLKIKDSIRQLPEGERGELLSSLRDKWNNPKETTPVNEATSQLKTLFTKGQFGTWTEKDGKMADAEVPKFLAAGKKFAGFKSNLEKWAKANPKEAADQTKVYEKLNEILKADKNVQQIKSGGSSWWYPSSWFAPSKPAISPSDVRKKADDPPKTSKADGINKKSSKESIAKAAQEIDFITPLPEIPDFS</sequence>
<evidence type="ECO:0000256" key="1">
    <source>
        <dbReference type="SAM" id="MobiDB-lite"/>
    </source>
</evidence>
<feature type="compositionally biased region" description="Basic and acidic residues" evidence="1">
    <location>
        <begin position="501"/>
        <end position="525"/>
    </location>
</feature>
<protein>
    <submittedName>
        <fullName evidence="2">Uncharacterized protein</fullName>
    </submittedName>
</protein>
<dbReference type="EMBL" id="LR796307">
    <property type="protein sequence ID" value="CAB4135888.1"/>
    <property type="molecule type" value="Genomic_DNA"/>
</dbReference>